<feature type="transmembrane region" description="Helical" evidence="1">
    <location>
        <begin position="12"/>
        <end position="34"/>
    </location>
</feature>
<keyword evidence="1" id="KW-1133">Transmembrane helix</keyword>
<protein>
    <submittedName>
        <fullName evidence="2">Uncharacterized protein</fullName>
    </submittedName>
</protein>
<gene>
    <name evidence="2" type="ORF">E2C01_056232</name>
</gene>
<dbReference type="EMBL" id="VSRR010019348">
    <property type="protein sequence ID" value="MPC62149.1"/>
    <property type="molecule type" value="Genomic_DNA"/>
</dbReference>
<evidence type="ECO:0000313" key="3">
    <source>
        <dbReference type="Proteomes" id="UP000324222"/>
    </source>
</evidence>
<comment type="caution">
    <text evidence="2">The sequence shown here is derived from an EMBL/GenBank/DDBJ whole genome shotgun (WGS) entry which is preliminary data.</text>
</comment>
<evidence type="ECO:0000313" key="2">
    <source>
        <dbReference type="EMBL" id="MPC62149.1"/>
    </source>
</evidence>
<keyword evidence="1" id="KW-0472">Membrane</keyword>
<sequence length="73" mass="8150">MTPLFPPPVHLFLVSYSCSYVLLSPVSLSLRLSFLSPIQSRNVRDVVAPHRPECFLLIRLSGHVRHPGASSRP</sequence>
<dbReference type="Proteomes" id="UP000324222">
    <property type="component" value="Unassembled WGS sequence"/>
</dbReference>
<proteinExistence type="predicted"/>
<keyword evidence="3" id="KW-1185">Reference proteome</keyword>
<accession>A0A5B7GX86</accession>
<reference evidence="2 3" key="1">
    <citation type="submission" date="2019-05" db="EMBL/GenBank/DDBJ databases">
        <title>Another draft genome of Portunus trituberculatus and its Hox gene families provides insights of decapod evolution.</title>
        <authorList>
            <person name="Jeong J.-H."/>
            <person name="Song I."/>
            <person name="Kim S."/>
            <person name="Choi T."/>
            <person name="Kim D."/>
            <person name="Ryu S."/>
            <person name="Kim W."/>
        </authorList>
    </citation>
    <scope>NUCLEOTIDE SEQUENCE [LARGE SCALE GENOMIC DNA]</scope>
    <source>
        <tissue evidence="2">Muscle</tissue>
    </source>
</reference>
<evidence type="ECO:0000256" key="1">
    <source>
        <dbReference type="SAM" id="Phobius"/>
    </source>
</evidence>
<dbReference type="AlphaFoldDB" id="A0A5B7GX86"/>
<name>A0A5B7GX86_PORTR</name>
<keyword evidence="1" id="KW-0812">Transmembrane</keyword>
<organism evidence="2 3">
    <name type="scientific">Portunus trituberculatus</name>
    <name type="common">Swimming crab</name>
    <name type="synonym">Neptunus trituberculatus</name>
    <dbReference type="NCBI Taxonomy" id="210409"/>
    <lineage>
        <taxon>Eukaryota</taxon>
        <taxon>Metazoa</taxon>
        <taxon>Ecdysozoa</taxon>
        <taxon>Arthropoda</taxon>
        <taxon>Crustacea</taxon>
        <taxon>Multicrustacea</taxon>
        <taxon>Malacostraca</taxon>
        <taxon>Eumalacostraca</taxon>
        <taxon>Eucarida</taxon>
        <taxon>Decapoda</taxon>
        <taxon>Pleocyemata</taxon>
        <taxon>Brachyura</taxon>
        <taxon>Eubrachyura</taxon>
        <taxon>Portunoidea</taxon>
        <taxon>Portunidae</taxon>
        <taxon>Portuninae</taxon>
        <taxon>Portunus</taxon>
    </lineage>
</organism>